<gene>
    <name evidence="1" type="ORF">VKT23_017314</name>
</gene>
<sequence>MSLPSLDISSQNPVDASHLDAVLHKLGHTLEPEERSDFLTLLRAFHENISVVREMPGTLSPQ</sequence>
<evidence type="ECO:0000313" key="2">
    <source>
        <dbReference type="Proteomes" id="UP001498398"/>
    </source>
</evidence>
<keyword evidence="2" id="KW-1185">Reference proteome</keyword>
<dbReference type="EMBL" id="JBANRG010000070">
    <property type="protein sequence ID" value="KAK7440065.1"/>
    <property type="molecule type" value="Genomic_DNA"/>
</dbReference>
<accession>A0ABR1ISP7</accession>
<proteinExistence type="predicted"/>
<comment type="caution">
    <text evidence="1">The sequence shown here is derived from an EMBL/GenBank/DDBJ whole genome shotgun (WGS) entry which is preliminary data.</text>
</comment>
<evidence type="ECO:0000313" key="1">
    <source>
        <dbReference type="EMBL" id="KAK7440065.1"/>
    </source>
</evidence>
<protein>
    <submittedName>
        <fullName evidence="1">Uncharacterized protein</fullName>
    </submittedName>
</protein>
<organism evidence="1 2">
    <name type="scientific">Marasmiellus scandens</name>
    <dbReference type="NCBI Taxonomy" id="2682957"/>
    <lineage>
        <taxon>Eukaryota</taxon>
        <taxon>Fungi</taxon>
        <taxon>Dikarya</taxon>
        <taxon>Basidiomycota</taxon>
        <taxon>Agaricomycotina</taxon>
        <taxon>Agaricomycetes</taxon>
        <taxon>Agaricomycetidae</taxon>
        <taxon>Agaricales</taxon>
        <taxon>Marasmiineae</taxon>
        <taxon>Omphalotaceae</taxon>
        <taxon>Marasmiellus</taxon>
    </lineage>
</organism>
<name>A0ABR1ISP7_9AGAR</name>
<reference evidence="1 2" key="1">
    <citation type="submission" date="2024-01" db="EMBL/GenBank/DDBJ databases">
        <title>A draft genome for the cacao thread blight pathogen Marasmiellus scandens.</title>
        <authorList>
            <person name="Baruah I.K."/>
            <person name="Leung J."/>
            <person name="Bukari Y."/>
            <person name="Amoako-Attah I."/>
            <person name="Meinhardt L.W."/>
            <person name="Bailey B.A."/>
            <person name="Cohen S.P."/>
        </authorList>
    </citation>
    <scope>NUCLEOTIDE SEQUENCE [LARGE SCALE GENOMIC DNA]</scope>
    <source>
        <strain evidence="1 2">GH-19</strain>
    </source>
</reference>
<dbReference type="Proteomes" id="UP001498398">
    <property type="component" value="Unassembled WGS sequence"/>
</dbReference>